<evidence type="ECO:0000256" key="1">
    <source>
        <dbReference type="ARBA" id="ARBA00022448"/>
    </source>
</evidence>
<dbReference type="GO" id="GO:0005524">
    <property type="term" value="F:ATP binding"/>
    <property type="evidence" value="ECO:0007669"/>
    <property type="project" value="UniProtKB-KW"/>
</dbReference>
<comment type="caution">
    <text evidence="6">The sequence shown here is derived from an EMBL/GenBank/DDBJ whole genome shotgun (WGS) entry which is preliminary data.</text>
</comment>
<dbReference type="PANTHER" id="PTHR45772">
    <property type="entry name" value="CONSERVED COMPONENT OF ABC TRANSPORTER FOR NATURAL AMINO ACIDS-RELATED"/>
    <property type="match status" value="1"/>
</dbReference>
<evidence type="ECO:0000256" key="3">
    <source>
        <dbReference type="ARBA" id="ARBA00022840"/>
    </source>
</evidence>
<dbReference type="InterPro" id="IPR003593">
    <property type="entry name" value="AAA+_ATPase"/>
</dbReference>
<dbReference type="OrthoDB" id="8724465at2"/>
<dbReference type="Pfam" id="PF00005">
    <property type="entry name" value="ABC_tran"/>
    <property type="match status" value="1"/>
</dbReference>
<accession>A0A558AIJ1</accession>
<dbReference type="Proteomes" id="UP000318578">
    <property type="component" value="Unassembled WGS sequence"/>
</dbReference>
<evidence type="ECO:0000259" key="5">
    <source>
        <dbReference type="PROSITE" id="PS50893"/>
    </source>
</evidence>
<organism evidence="6 7">
    <name type="scientific">Amycolatopsis acidiphila</name>
    <dbReference type="NCBI Taxonomy" id="715473"/>
    <lineage>
        <taxon>Bacteria</taxon>
        <taxon>Bacillati</taxon>
        <taxon>Actinomycetota</taxon>
        <taxon>Actinomycetes</taxon>
        <taxon>Pseudonocardiales</taxon>
        <taxon>Pseudonocardiaceae</taxon>
        <taxon>Amycolatopsis</taxon>
    </lineage>
</organism>
<keyword evidence="7" id="KW-1185">Reference proteome</keyword>
<dbReference type="RefSeq" id="WP_144635839.1">
    <property type="nucleotide sequence ID" value="NZ_BNAX01000018.1"/>
</dbReference>
<sequence length="268" mass="28931">MLHCAAVTKVYGGLSALDGVDFSVERGEVFAIVGPNGAGKTTLFDTISGIAPATGGTITLDQVEIQRMRPHRICQLGLARLFQTSVAFGSQTVFTNVLIGSMFGRAKGPRFTFRFSRDAVRAALAALEDCDLLDKQHLPAAQLPVIDLKRLMFASALATQARILLLDEPFAGLNREERDELIELVRRINRAGVTIVMIEHIMPAVQALADRVLVLHHGKPIIVGRPGDVLRDPRVAEVYLGRAVAGKDAQTEASAANPAQGRPDAHRL</sequence>
<dbReference type="SMART" id="SM00382">
    <property type="entry name" value="AAA"/>
    <property type="match status" value="1"/>
</dbReference>
<dbReference type="CDD" id="cd03219">
    <property type="entry name" value="ABC_Mj1267_LivG_branched"/>
    <property type="match status" value="1"/>
</dbReference>
<keyword evidence="1" id="KW-0813">Transport</keyword>
<gene>
    <name evidence="6" type="ORF">FNH06_07750</name>
</gene>
<protein>
    <submittedName>
        <fullName evidence="6">ABC transporter ATP-binding protein</fullName>
    </submittedName>
</protein>
<keyword evidence="3 6" id="KW-0067">ATP-binding</keyword>
<dbReference type="Gene3D" id="3.40.50.300">
    <property type="entry name" value="P-loop containing nucleotide triphosphate hydrolases"/>
    <property type="match status" value="1"/>
</dbReference>
<dbReference type="SUPFAM" id="SSF52540">
    <property type="entry name" value="P-loop containing nucleoside triphosphate hydrolases"/>
    <property type="match status" value="1"/>
</dbReference>
<dbReference type="InterPro" id="IPR027417">
    <property type="entry name" value="P-loop_NTPase"/>
</dbReference>
<dbReference type="InterPro" id="IPR051120">
    <property type="entry name" value="ABC_AA/LPS_Transport"/>
</dbReference>
<evidence type="ECO:0000313" key="6">
    <source>
        <dbReference type="EMBL" id="TVT24086.1"/>
    </source>
</evidence>
<evidence type="ECO:0000256" key="4">
    <source>
        <dbReference type="SAM" id="MobiDB-lite"/>
    </source>
</evidence>
<evidence type="ECO:0000313" key="7">
    <source>
        <dbReference type="Proteomes" id="UP000318578"/>
    </source>
</evidence>
<reference evidence="6 7" key="1">
    <citation type="submission" date="2019-07" db="EMBL/GenBank/DDBJ databases">
        <title>New species of Amycolatopsis and Streptomyces.</title>
        <authorList>
            <person name="Duangmal K."/>
            <person name="Teo W.F.A."/>
            <person name="Lipun K."/>
        </authorList>
    </citation>
    <scope>NUCLEOTIDE SEQUENCE [LARGE SCALE GENOMIC DNA]</scope>
    <source>
        <strain evidence="6 7">JCM 30562</strain>
    </source>
</reference>
<dbReference type="EMBL" id="VJZA01000008">
    <property type="protein sequence ID" value="TVT24086.1"/>
    <property type="molecule type" value="Genomic_DNA"/>
</dbReference>
<dbReference type="GO" id="GO:0016887">
    <property type="term" value="F:ATP hydrolysis activity"/>
    <property type="evidence" value="ECO:0007669"/>
    <property type="project" value="InterPro"/>
</dbReference>
<proteinExistence type="predicted"/>
<feature type="region of interest" description="Disordered" evidence="4">
    <location>
        <begin position="249"/>
        <end position="268"/>
    </location>
</feature>
<evidence type="ECO:0000256" key="2">
    <source>
        <dbReference type="ARBA" id="ARBA00022741"/>
    </source>
</evidence>
<dbReference type="AlphaFoldDB" id="A0A558AIJ1"/>
<dbReference type="InterPro" id="IPR003439">
    <property type="entry name" value="ABC_transporter-like_ATP-bd"/>
</dbReference>
<dbReference type="PROSITE" id="PS50893">
    <property type="entry name" value="ABC_TRANSPORTER_2"/>
    <property type="match status" value="1"/>
</dbReference>
<name>A0A558AIJ1_9PSEU</name>
<feature type="domain" description="ABC transporter" evidence="5">
    <location>
        <begin position="2"/>
        <end position="242"/>
    </location>
</feature>
<keyword evidence="2" id="KW-0547">Nucleotide-binding</keyword>
<dbReference type="GO" id="GO:0005886">
    <property type="term" value="C:plasma membrane"/>
    <property type="evidence" value="ECO:0007669"/>
    <property type="project" value="TreeGrafter"/>
</dbReference>